<evidence type="ECO:0000256" key="1">
    <source>
        <dbReference type="ARBA" id="ARBA00022679"/>
    </source>
</evidence>
<organism evidence="5 6">
    <name type="scientific">Halomonas saccharevitans</name>
    <dbReference type="NCBI Taxonomy" id="416872"/>
    <lineage>
        <taxon>Bacteria</taxon>
        <taxon>Pseudomonadati</taxon>
        <taxon>Pseudomonadota</taxon>
        <taxon>Gammaproteobacteria</taxon>
        <taxon>Oceanospirillales</taxon>
        <taxon>Halomonadaceae</taxon>
        <taxon>Halomonas</taxon>
    </lineage>
</organism>
<dbReference type="SUPFAM" id="SSF53448">
    <property type="entry name" value="Nucleotide-diphospho-sugar transferases"/>
    <property type="match status" value="1"/>
</dbReference>
<evidence type="ECO:0000313" key="7">
    <source>
        <dbReference type="Proteomes" id="UP001255917"/>
    </source>
</evidence>
<dbReference type="InterPro" id="IPR050065">
    <property type="entry name" value="GlmU-like"/>
</dbReference>
<dbReference type="PANTHER" id="PTHR43584:SF8">
    <property type="entry name" value="N-ACETYLMURAMATE ALPHA-1-PHOSPHATE URIDYLYLTRANSFERASE"/>
    <property type="match status" value="1"/>
</dbReference>
<dbReference type="PANTHER" id="PTHR43584">
    <property type="entry name" value="NUCLEOTIDYL TRANSFERASE"/>
    <property type="match status" value="1"/>
</dbReference>
<keyword evidence="7" id="KW-1185">Reference proteome</keyword>
<dbReference type="InterPro" id="IPR029044">
    <property type="entry name" value="Nucleotide-diphossugar_trans"/>
</dbReference>
<keyword evidence="1 5" id="KW-0808">Transferase</keyword>
<gene>
    <name evidence="4" type="ORF">RSO68_12260</name>
    <name evidence="5" type="ORF">SAMN04487956_14721</name>
</gene>
<accession>A0A1I7CJU8</accession>
<dbReference type="OrthoDB" id="9788272at2"/>
<dbReference type="CDD" id="cd06422">
    <property type="entry name" value="NTP_transferase_like_1"/>
    <property type="match status" value="1"/>
</dbReference>
<dbReference type="GO" id="GO:0016779">
    <property type="term" value="F:nucleotidyltransferase activity"/>
    <property type="evidence" value="ECO:0007669"/>
    <property type="project" value="UniProtKB-KW"/>
</dbReference>
<evidence type="ECO:0000259" key="3">
    <source>
        <dbReference type="Pfam" id="PF00483"/>
    </source>
</evidence>
<keyword evidence="2" id="KW-0548">Nucleotidyltransferase</keyword>
<name>A0A1I7CJU8_9GAMM</name>
<dbReference type="InterPro" id="IPR054790">
    <property type="entry name" value="MurU"/>
</dbReference>
<dbReference type="Pfam" id="PF00483">
    <property type="entry name" value="NTP_transferase"/>
    <property type="match status" value="1"/>
</dbReference>
<dbReference type="Gene3D" id="3.90.550.10">
    <property type="entry name" value="Spore Coat Polysaccharide Biosynthesis Protein SpsA, Chain A"/>
    <property type="match status" value="1"/>
</dbReference>
<dbReference type="EMBL" id="FPAQ01000047">
    <property type="protein sequence ID" value="SFT99654.1"/>
    <property type="molecule type" value="Genomic_DNA"/>
</dbReference>
<reference evidence="4" key="3">
    <citation type="submission" date="2024-05" db="EMBL/GenBank/DDBJ databases">
        <title>Substrates and metabolic shifts associated with increased methane emissions in unrestored hypersaline salterns.</title>
        <authorList>
            <person name="Bueno De Mesquita C.P."/>
            <person name="Tringe S.G."/>
        </authorList>
    </citation>
    <scope>NUCLEOTIDE SEQUENCE</scope>
    <source>
        <strain evidence="4">I4</strain>
    </source>
</reference>
<dbReference type="Proteomes" id="UP000199594">
    <property type="component" value="Unassembled WGS sequence"/>
</dbReference>
<dbReference type="EMBL" id="JAVXUR010000004">
    <property type="protein sequence ID" value="MDT8880244.1"/>
    <property type="molecule type" value="Genomic_DNA"/>
</dbReference>
<dbReference type="InterPro" id="IPR005835">
    <property type="entry name" value="NTP_transferase_dom"/>
</dbReference>
<evidence type="ECO:0000256" key="2">
    <source>
        <dbReference type="ARBA" id="ARBA00022695"/>
    </source>
</evidence>
<reference evidence="7" key="2">
    <citation type="submission" date="2023-07" db="EMBL/GenBank/DDBJ databases">
        <title>Substrates and metabolic shifts associated with increased methane emissions in unrestored hypersaline salterns.</title>
        <authorList>
            <person name="Bueno De Mesquita C.P."/>
            <person name="Tringe S.G."/>
        </authorList>
    </citation>
    <scope>NUCLEOTIDE SEQUENCE [LARGE SCALE GENOMIC DNA]</scope>
    <source>
        <strain evidence="7">I4</strain>
    </source>
</reference>
<proteinExistence type="predicted"/>
<feature type="domain" description="Nucleotidyl transferase" evidence="3">
    <location>
        <begin position="2"/>
        <end position="117"/>
    </location>
</feature>
<dbReference type="RefSeq" id="WP_089851933.1">
    <property type="nucleotide sequence ID" value="NZ_FPAQ01000047.1"/>
</dbReference>
<sequence length="226" mass="24194">MKAMILAAGLGTRMRPLTDHCPKPLLEVAGRPLIVHHLERLRAAGIKDVVINVSYRAQQIIDALGDGAAHGVNIAWSREATPLETGGGIRQALPLLGDAPFLLVNGDVWCDLAPSSLPTLGDDLAHLVLVDNPDHHRAGDFHLDARGRVHAEGTPRLTFAGVSLLDPALVACEVPGAFGLAPLLRRAMAEGRVGGTHHRGAWVDVGTPERLRALDQHLRAEHHSRV</sequence>
<evidence type="ECO:0000313" key="5">
    <source>
        <dbReference type="EMBL" id="SFT99654.1"/>
    </source>
</evidence>
<evidence type="ECO:0000313" key="6">
    <source>
        <dbReference type="Proteomes" id="UP000199594"/>
    </source>
</evidence>
<dbReference type="Proteomes" id="UP001255917">
    <property type="component" value="Unassembled WGS sequence"/>
</dbReference>
<dbReference type="NCBIfam" id="NF045761">
    <property type="entry name" value="NAMPUrTaseMurU"/>
    <property type="match status" value="1"/>
</dbReference>
<dbReference type="AlphaFoldDB" id="A0A1I7CJU8"/>
<evidence type="ECO:0000313" key="4">
    <source>
        <dbReference type="EMBL" id="MDT8880244.1"/>
    </source>
</evidence>
<protein>
    <submittedName>
        <fullName evidence="5">Nucleotidyl transferase</fullName>
    </submittedName>
    <submittedName>
        <fullName evidence="4">Nucleotidyltransferase family protein</fullName>
    </submittedName>
</protein>
<reference evidence="5 6" key="1">
    <citation type="submission" date="2016-10" db="EMBL/GenBank/DDBJ databases">
        <authorList>
            <person name="de Groot N.N."/>
        </authorList>
    </citation>
    <scope>NUCLEOTIDE SEQUENCE [LARGE SCALE GENOMIC DNA]</scope>
    <source>
        <strain evidence="5 6">CGMCC 1.6493</strain>
    </source>
</reference>